<dbReference type="PANTHER" id="PTHR43156:SF2">
    <property type="entry name" value="STAGE II SPORULATION PROTEIN E"/>
    <property type="match status" value="1"/>
</dbReference>
<dbReference type="InterPro" id="IPR036457">
    <property type="entry name" value="PPM-type-like_dom_sf"/>
</dbReference>
<dbReference type="Gene3D" id="3.60.40.10">
    <property type="entry name" value="PPM-type phosphatase domain"/>
    <property type="match status" value="1"/>
</dbReference>
<organism evidence="3">
    <name type="scientific">uncultured spirochete</name>
    <dbReference type="NCBI Taxonomy" id="156406"/>
    <lineage>
        <taxon>Bacteria</taxon>
        <taxon>Pseudomonadati</taxon>
        <taxon>Spirochaetota</taxon>
        <taxon>Spirochaetia</taxon>
        <taxon>Spirochaetales</taxon>
        <taxon>environmental samples</taxon>
    </lineage>
</organism>
<accession>A0A3P3XKK2</accession>
<dbReference type="GO" id="GO:0016791">
    <property type="term" value="F:phosphatase activity"/>
    <property type="evidence" value="ECO:0007669"/>
    <property type="project" value="TreeGrafter"/>
</dbReference>
<evidence type="ECO:0000259" key="2">
    <source>
        <dbReference type="SMART" id="SM00331"/>
    </source>
</evidence>
<reference evidence="3" key="1">
    <citation type="submission" date="2017-02" db="EMBL/GenBank/DDBJ databases">
        <authorList>
            <person name="Regsiter A."/>
            <person name="William W."/>
        </authorList>
    </citation>
    <scope>NUCLEOTIDE SEQUENCE</scope>
    <source>
        <strain evidence="3">Bib</strain>
    </source>
</reference>
<dbReference type="SMART" id="SM00331">
    <property type="entry name" value="PP2C_SIG"/>
    <property type="match status" value="1"/>
</dbReference>
<evidence type="ECO:0000313" key="3">
    <source>
        <dbReference type="EMBL" id="SLM14815.1"/>
    </source>
</evidence>
<dbReference type="InterPro" id="IPR001932">
    <property type="entry name" value="PPM-type_phosphatase-like_dom"/>
</dbReference>
<dbReference type="EMBL" id="FWDM01000030">
    <property type="protein sequence ID" value="SLM14815.1"/>
    <property type="molecule type" value="Genomic_DNA"/>
</dbReference>
<gene>
    <name evidence="3" type="ORF">SPIROBIBN47_360013</name>
</gene>
<dbReference type="InterPro" id="IPR052016">
    <property type="entry name" value="Bact_Sigma-Reg"/>
</dbReference>
<proteinExistence type="predicted"/>
<dbReference type="SUPFAM" id="SSF81606">
    <property type="entry name" value="PP2C-like"/>
    <property type="match status" value="1"/>
</dbReference>
<dbReference type="PANTHER" id="PTHR43156">
    <property type="entry name" value="STAGE II SPORULATION PROTEIN E-RELATED"/>
    <property type="match status" value="1"/>
</dbReference>
<keyword evidence="1" id="KW-0378">Hydrolase</keyword>
<protein>
    <submittedName>
        <fullName evidence="3">Stage II sporulation protein E</fullName>
    </submittedName>
</protein>
<feature type="domain" description="PPM-type phosphatase" evidence="2">
    <location>
        <begin position="14"/>
        <end position="243"/>
    </location>
</feature>
<sequence>MIESENKPMHADFFVEIGHWQVAKYGETSEGDVFISRKTEDGRIIAVLSDGLGSGIKAGVLAALTATIATGCSAARIPIKRTARIIMRSLPVCSERKISYATFTLVDIDTSNRIKVVEYDNPAYMLVRQGVEVEPLRSMVSVTKGGGRIAGHPKPATLRSSRFKAEFGDRVIFFSDGVTQAGMGSRNLPLGWGLEGVRRFVSQMIAENAEISARDLARRIVTWALLLDGDQAKDDITCAVVYFRAARRLAVFTGPPLHPAHDNELARLFVSSPGRTIIAGGTTATIIGRELGRKITMDLKHRDPELPPVASMEGADLVTEGILTLSKTADYLEQGAAPEELRQNAATAALRLMLDSDIIEFFVGTKINEAHQDPNMPVELDIRRNVVKRLAHLLEGKYLKQTTIRYI</sequence>
<dbReference type="Pfam" id="PF07228">
    <property type="entry name" value="SpoIIE"/>
    <property type="match status" value="1"/>
</dbReference>
<dbReference type="AlphaFoldDB" id="A0A3P3XKK2"/>
<name>A0A3P3XKK2_9SPIR</name>
<evidence type="ECO:0000256" key="1">
    <source>
        <dbReference type="ARBA" id="ARBA00022801"/>
    </source>
</evidence>